<dbReference type="InterPro" id="IPR025363">
    <property type="entry name" value="DUF4267"/>
</dbReference>
<comment type="caution">
    <text evidence="2">The sequence shown here is derived from an EMBL/GenBank/DDBJ whole genome shotgun (WGS) entry which is preliminary data.</text>
</comment>
<proteinExistence type="predicted"/>
<dbReference type="AlphaFoldDB" id="A0AAD6UFD6"/>
<feature type="transmembrane region" description="Helical" evidence="1">
    <location>
        <begin position="95"/>
        <end position="112"/>
    </location>
</feature>
<organism evidence="2 3">
    <name type="scientific">Mycena belliarum</name>
    <dbReference type="NCBI Taxonomy" id="1033014"/>
    <lineage>
        <taxon>Eukaryota</taxon>
        <taxon>Fungi</taxon>
        <taxon>Dikarya</taxon>
        <taxon>Basidiomycota</taxon>
        <taxon>Agaricomycotina</taxon>
        <taxon>Agaricomycetes</taxon>
        <taxon>Agaricomycetidae</taxon>
        <taxon>Agaricales</taxon>
        <taxon>Marasmiineae</taxon>
        <taxon>Mycenaceae</taxon>
        <taxon>Mycena</taxon>
    </lineage>
</organism>
<keyword evidence="3" id="KW-1185">Reference proteome</keyword>
<evidence type="ECO:0000256" key="1">
    <source>
        <dbReference type="SAM" id="Phobius"/>
    </source>
</evidence>
<feature type="transmembrane region" description="Helical" evidence="1">
    <location>
        <begin position="6"/>
        <end position="26"/>
    </location>
</feature>
<dbReference type="EMBL" id="JARJCN010000013">
    <property type="protein sequence ID" value="KAJ7095228.1"/>
    <property type="molecule type" value="Genomic_DNA"/>
</dbReference>
<keyword evidence="1" id="KW-1133">Transmembrane helix</keyword>
<reference evidence="2" key="1">
    <citation type="submission" date="2023-03" db="EMBL/GenBank/DDBJ databases">
        <title>Massive genome expansion in bonnet fungi (Mycena s.s.) driven by repeated elements and novel gene families across ecological guilds.</title>
        <authorList>
            <consortium name="Lawrence Berkeley National Laboratory"/>
            <person name="Harder C.B."/>
            <person name="Miyauchi S."/>
            <person name="Viragh M."/>
            <person name="Kuo A."/>
            <person name="Thoen E."/>
            <person name="Andreopoulos B."/>
            <person name="Lu D."/>
            <person name="Skrede I."/>
            <person name="Drula E."/>
            <person name="Henrissat B."/>
            <person name="Morin E."/>
            <person name="Kohler A."/>
            <person name="Barry K."/>
            <person name="LaButti K."/>
            <person name="Morin E."/>
            <person name="Salamov A."/>
            <person name="Lipzen A."/>
            <person name="Mereny Z."/>
            <person name="Hegedus B."/>
            <person name="Baldrian P."/>
            <person name="Stursova M."/>
            <person name="Weitz H."/>
            <person name="Taylor A."/>
            <person name="Grigoriev I.V."/>
            <person name="Nagy L.G."/>
            <person name="Martin F."/>
            <person name="Kauserud H."/>
        </authorList>
    </citation>
    <scope>NUCLEOTIDE SEQUENCE</scope>
    <source>
        <strain evidence="2">CBHHK173m</strain>
    </source>
</reference>
<keyword evidence="1" id="KW-0472">Membrane</keyword>
<dbReference type="Proteomes" id="UP001222325">
    <property type="component" value="Unassembled WGS sequence"/>
</dbReference>
<evidence type="ECO:0000313" key="3">
    <source>
        <dbReference type="Proteomes" id="UP001222325"/>
    </source>
</evidence>
<feature type="transmembrane region" description="Helical" evidence="1">
    <location>
        <begin position="38"/>
        <end position="59"/>
    </location>
</feature>
<name>A0AAD6UFD6_9AGAR</name>
<evidence type="ECO:0000313" key="2">
    <source>
        <dbReference type="EMBL" id="KAJ7095228.1"/>
    </source>
</evidence>
<keyword evidence="1" id="KW-0812">Transmembrane</keyword>
<sequence length="113" mass="11983">MSPLSQSPYLVWASFAFGTIFFEFAPPKNPDDRRMVDSLMVVYGVRDIFMGAAIWAGALNGHMSTVGWTLLAAGAVATADGAVCKSHGKGEWGHWSYAPMVVATGAMLLGVAD</sequence>
<accession>A0AAD6UFD6</accession>
<dbReference type="Pfam" id="PF14087">
    <property type="entry name" value="DUF4267"/>
    <property type="match status" value="1"/>
</dbReference>
<gene>
    <name evidence="2" type="ORF">B0H15DRAFT_828583</name>
</gene>
<protein>
    <submittedName>
        <fullName evidence="2">Uncharacterized protein</fullName>
    </submittedName>
</protein>